<dbReference type="Gene3D" id="3.20.20.80">
    <property type="entry name" value="Glycosidases"/>
    <property type="match status" value="1"/>
</dbReference>
<dbReference type="CDD" id="cd11577">
    <property type="entry name" value="GH71"/>
    <property type="match status" value="1"/>
</dbReference>
<comment type="caution">
    <text evidence="1">The sequence shown here is derived from an EMBL/GenBank/DDBJ whole genome shotgun (WGS) entry which is preliminary data.</text>
</comment>
<gene>
    <name evidence="1" type="ORF">N656DRAFT_779125</name>
</gene>
<dbReference type="EMBL" id="MU853341">
    <property type="protein sequence ID" value="KAK4112910.1"/>
    <property type="molecule type" value="Genomic_DNA"/>
</dbReference>
<keyword evidence="2" id="KW-1185">Reference proteome</keyword>
<dbReference type="Pfam" id="PF03659">
    <property type="entry name" value="Glyco_hydro_71"/>
    <property type="match status" value="1"/>
</dbReference>
<evidence type="ECO:0000313" key="2">
    <source>
        <dbReference type="Proteomes" id="UP001302812"/>
    </source>
</evidence>
<name>A0AAN6YSJ9_9PEZI</name>
<sequence length="238" mass="26157">MTSTEDLLYKENLRGKKYMMGVGPWFYTNLAQWNKNWHCPSESLWYDRWKQVMEIMPDFVQIITWNDFGESSYICDIAREQIVEGAEPYVLGQSHAAFRSVLPFLISAYKAGSTKVTLVQKDIAIAWYRTAPVRCIQDNGTVWGQGGSILAACGARDVVSVMAVTKGAASITVAIGKSYKVVFETQEQDPISYFEVPFGSHTTGAVVISMNGKSTVGPEITDGAGDCNASLNAVAIQV</sequence>
<accession>A0AAN6YSJ9</accession>
<dbReference type="RefSeq" id="XP_064670480.1">
    <property type="nucleotide sequence ID" value="XM_064815137.1"/>
</dbReference>
<dbReference type="GeneID" id="89939262"/>
<dbReference type="AlphaFoldDB" id="A0AAN6YSJ9"/>
<protein>
    <submittedName>
        <fullName evidence="1">Glycoside hydrolase family 71 protein</fullName>
    </submittedName>
</protein>
<proteinExistence type="predicted"/>
<dbReference type="Proteomes" id="UP001302812">
    <property type="component" value="Unassembled WGS sequence"/>
</dbReference>
<evidence type="ECO:0000313" key="1">
    <source>
        <dbReference type="EMBL" id="KAK4112910.1"/>
    </source>
</evidence>
<reference evidence="1" key="2">
    <citation type="submission" date="2023-05" db="EMBL/GenBank/DDBJ databases">
        <authorList>
            <consortium name="Lawrence Berkeley National Laboratory"/>
            <person name="Steindorff A."/>
            <person name="Hensen N."/>
            <person name="Bonometti L."/>
            <person name="Westerberg I."/>
            <person name="Brannstrom I.O."/>
            <person name="Guillou S."/>
            <person name="Cros-Aarteil S."/>
            <person name="Calhoun S."/>
            <person name="Haridas S."/>
            <person name="Kuo A."/>
            <person name="Mondo S."/>
            <person name="Pangilinan J."/>
            <person name="Riley R."/>
            <person name="Labutti K."/>
            <person name="Andreopoulos B."/>
            <person name="Lipzen A."/>
            <person name="Chen C."/>
            <person name="Yanf M."/>
            <person name="Daum C."/>
            <person name="Ng V."/>
            <person name="Clum A."/>
            <person name="Ohm R."/>
            <person name="Martin F."/>
            <person name="Silar P."/>
            <person name="Natvig D."/>
            <person name="Lalanne C."/>
            <person name="Gautier V."/>
            <person name="Ament-Velasquez S.L."/>
            <person name="Kruys A."/>
            <person name="Hutchinson M.I."/>
            <person name="Powell A.J."/>
            <person name="Barry K."/>
            <person name="Miller A.N."/>
            <person name="Grigoriev I.V."/>
            <person name="Debuchy R."/>
            <person name="Gladieux P."/>
            <person name="Thoren M.H."/>
            <person name="Johannesson H."/>
        </authorList>
    </citation>
    <scope>NUCLEOTIDE SEQUENCE</scope>
    <source>
        <strain evidence="1">CBS 508.74</strain>
    </source>
</reference>
<dbReference type="InterPro" id="IPR005197">
    <property type="entry name" value="Glyco_hydro_71"/>
</dbReference>
<dbReference type="GO" id="GO:0051118">
    <property type="term" value="F:glucan endo-1,3-alpha-glucosidase activity"/>
    <property type="evidence" value="ECO:0007669"/>
    <property type="project" value="InterPro"/>
</dbReference>
<organism evidence="1 2">
    <name type="scientific">Canariomyces notabilis</name>
    <dbReference type="NCBI Taxonomy" id="2074819"/>
    <lineage>
        <taxon>Eukaryota</taxon>
        <taxon>Fungi</taxon>
        <taxon>Dikarya</taxon>
        <taxon>Ascomycota</taxon>
        <taxon>Pezizomycotina</taxon>
        <taxon>Sordariomycetes</taxon>
        <taxon>Sordariomycetidae</taxon>
        <taxon>Sordariales</taxon>
        <taxon>Chaetomiaceae</taxon>
        <taxon>Canariomyces</taxon>
    </lineage>
</organism>
<reference evidence="1" key="1">
    <citation type="journal article" date="2023" name="Mol. Phylogenet. Evol.">
        <title>Genome-scale phylogeny and comparative genomics of the fungal order Sordariales.</title>
        <authorList>
            <person name="Hensen N."/>
            <person name="Bonometti L."/>
            <person name="Westerberg I."/>
            <person name="Brannstrom I.O."/>
            <person name="Guillou S."/>
            <person name="Cros-Aarteil S."/>
            <person name="Calhoun S."/>
            <person name="Haridas S."/>
            <person name="Kuo A."/>
            <person name="Mondo S."/>
            <person name="Pangilinan J."/>
            <person name="Riley R."/>
            <person name="LaButti K."/>
            <person name="Andreopoulos B."/>
            <person name="Lipzen A."/>
            <person name="Chen C."/>
            <person name="Yan M."/>
            <person name="Daum C."/>
            <person name="Ng V."/>
            <person name="Clum A."/>
            <person name="Steindorff A."/>
            <person name="Ohm R.A."/>
            <person name="Martin F."/>
            <person name="Silar P."/>
            <person name="Natvig D.O."/>
            <person name="Lalanne C."/>
            <person name="Gautier V."/>
            <person name="Ament-Velasquez S.L."/>
            <person name="Kruys A."/>
            <person name="Hutchinson M.I."/>
            <person name="Powell A.J."/>
            <person name="Barry K."/>
            <person name="Miller A.N."/>
            <person name="Grigoriev I.V."/>
            <person name="Debuchy R."/>
            <person name="Gladieux P."/>
            <person name="Hiltunen Thoren M."/>
            <person name="Johannesson H."/>
        </authorList>
    </citation>
    <scope>NUCLEOTIDE SEQUENCE</scope>
    <source>
        <strain evidence="1">CBS 508.74</strain>
    </source>
</reference>
<keyword evidence="1" id="KW-0378">Hydrolase</keyword>